<keyword evidence="5 7" id="KW-0472">Membrane</keyword>
<dbReference type="Proteomes" id="UP001041814">
    <property type="component" value="Unassembled WGS sequence"/>
</dbReference>
<dbReference type="PANTHER" id="PTHR43738">
    <property type="entry name" value="ABC TRANSPORTER, MEMBRANE PROTEIN"/>
    <property type="match status" value="1"/>
</dbReference>
<evidence type="ECO:0000256" key="1">
    <source>
        <dbReference type="ARBA" id="ARBA00004651"/>
    </source>
</evidence>
<dbReference type="Pfam" id="PF02687">
    <property type="entry name" value="FtsX"/>
    <property type="match status" value="1"/>
</dbReference>
<name>A0ABS1E008_RUBGE</name>
<comment type="caution">
    <text evidence="9">The sequence shown here is derived from an EMBL/GenBank/DDBJ whole genome shotgun (WGS) entry which is preliminary data.</text>
</comment>
<evidence type="ECO:0000256" key="3">
    <source>
        <dbReference type="ARBA" id="ARBA00022692"/>
    </source>
</evidence>
<keyword evidence="3 7" id="KW-0812">Transmembrane</keyword>
<sequence>MTLPNPLPVVLADYRRNRLLAAVTVLLVALAVAVGVAVISQERALRQGSARAADDFDLLVGAPGSPTQLVLSTVYLQLQALPLLDGAVLEKAASTPGVAYAAPIAFGDHWRGYPVVGTIAAFASRGGALVPAEGRLFAGRGEAVVGAAVQAPLGATLRPSHGLHASDDDEDDEHESGHDAHHAQDLAYTVVGRLPPRHNAWDRAILVPVEDVWALHGLASGHADGDTHVGPPWAPGRVPGVPALALKPASVAAAYTLRGQFRTPQSTALFPAEVLNELYVLLGNVRDLMALLALATQVLVVAAVLVVLLVGFLARRRQFALLRAIGAGRGYVFAVVWTEVAVLILAGALLGAALGYGGSVLLSAWLAGRAGFALPATLGAAELQLVAGLIVAGLLIAVLPAALAFRRPIAAGLRA</sequence>
<reference evidence="9" key="2">
    <citation type="journal article" date="2020" name="Microorganisms">
        <title>Osmotic Adaptation and Compatible Solute Biosynthesis of Phototrophic Bacteria as Revealed from Genome Analyses.</title>
        <authorList>
            <person name="Imhoff J.F."/>
            <person name="Rahn T."/>
            <person name="Kunzel S."/>
            <person name="Keller A."/>
            <person name="Neulinger S.C."/>
        </authorList>
    </citation>
    <scope>NUCLEOTIDE SEQUENCE</scope>
    <source>
        <strain evidence="9">IM 151</strain>
    </source>
</reference>
<dbReference type="EMBL" id="NRRU01000081">
    <property type="protein sequence ID" value="MBK1714785.1"/>
    <property type="molecule type" value="Genomic_DNA"/>
</dbReference>
<evidence type="ECO:0000256" key="5">
    <source>
        <dbReference type="ARBA" id="ARBA00023136"/>
    </source>
</evidence>
<keyword evidence="4 7" id="KW-1133">Transmembrane helix</keyword>
<evidence type="ECO:0000256" key="2">
    <source>
        <dbReference type="ARBA" id="ARBA00022475"/>
    </source>
</evidence>
<proteinExistence type="predicted"/>
<organism evidence="9 10">
    <name type="scientific">Rubrivivax gelatinosus</name>
    <name type="common">Rhodocyclus gelatinosus</name>
    <name type="synonym">Rhodopseudomonas gelatinosa</name>
    <dbReference type="NCBI Taxonomy" id="28068"/>
    <lineage>
        <taxon>Bacteria</taxon>
        <taxon>Pseudomonadati</taxon>
        <taxon>Pseudomonadota</taxon>
        <taxon>Betaproteobacteria</taxon>
        <taxon>Burkholderiales</taxon>
        <taxon>Sphaerotilaceae</taxon>
        <taxon>Rubrivivax</taxon>
    </lineage>
</organism>
<feature type="transmembrane region" description="Helical" evidence="7">
    <location>
        <begin position="385"/>
        <end position="405"/>
    </location>
</feature>
<dbReference type="PANTHER" id="PTHR43738:SF2">
    <property type="entry name" value="ABC TRANSPORTER PERMEASE"/>
    <property type="match status" value="1"/>
</dbReference>
<evidence type="ECO:0000313" key="9">
    <source>
        <dbReference type="EMBL" id="MBK1714785.1"/>
    </source>
</evidence>
<protein>
    <submittedName>
        <fullName evidence="9">ABC transporter permease</fullName>
    </submittedName>
</protein>
<keyword evidence="2" id="KW-1003">Cell membrane</keyword>
<feature type="transmembrane region" description="Helical" evidence="7">
    <location>
        <begin position="288"/>
        <end position="314"/>
    </location>
</feature>
<keyword evidence="10" id="KW-1185">Reference proteome</keyword>
<feature type="domain" description="ABC3 transporter permease C-terminal" evidence="8">
    <location>
        <begin position="293"/>
        <end position="407"/>
    </location>
</feature>
<evidence type="ECO:0000259" key="8">
    <source>
        <dbReference type="Pfam" id="PF02687"/>
    </source>
</evidence>
<feature type="region of interest" description="Disordered" evidence="6">
    <location>
        <begin position="157"/>
        <end position="181"/>
    </location>
</feature>
<evidence type="ECO:0000256" key="6">
    <source>
        <dbReference type="SAM" id="MobiDB-lite"/>
    </source>
</evidence>
<dbReference type="InterPro" id="IPR051125">
    <property type="entry name" value="ABC-4/HrtB_transporter"/>
</dbReference>
<feature type="transmembrane region" description="Helical" evidence="7">
    <location>
        <begin position="335"/>
        <end position="365"/>
    </location>
</feature>
<evidence type="ECO:0000313" key="10">
    <source>
        <dbReference type="Proteomes" id="UP001041814"/>
    </source>
</evidence>
<evidence type="ECO:0000256" key="4">
    <source>
        <dbReference type="ARBA" id="ARBA00022989"/>
    </source>
</evidence>
<accession>A0ABS1E008</accession>
<evidence type="ECO:0000256" key="7">
    <source>
        <dbReference type="SAM" id="Phobius"/>
    </source>
</evidence>
<gene>
    <name evidence="9" type="ORF">CKO43_18655</name>
</gene>
<comment type="subcellular location">
    <subcellularLocation>
        <location evidence="1">Cell membrane</location>
        <topology evidence="1">Multi-pass membrane protein</topology>
    </subcellularLocation>
</comment>
<dbReference type="RefSeq" id="WP_200379567.1">
    <property type="nucleotide sequence ID" value="NZ_NRRU01000081.1"/>
</dbReference>
<dbReference type="InterPro" id="IPR003838">
    <property type="entry name" value="ABC3_permease_C"/>
</dbReference>
<reference evidence="9" key="1">
    <citation type="submission" date="2017-08" db="EMBL/GenBank/DDBJ databases">
        <authorList>
            <person name="Imhoff J.F."/>
            <person name="Rahn T."/>
            <person name="Kuenzel S."/>
            <person name="Neulinger S.C."/>
        </authorList>
    </citation>
    <scope>NUCLEOTIDE SEQUENCE</scope>
    <source>
        <strain evidence="9">IM 151</strain>
    </source>
</reference>